<dbReference type="GO" id="GO:0005886">
    <property type="term" value="C:plasma membrane"/>
    <property type="evidence" value="ECO:0007669"/>
    <property type="project" value="UniProtKB-SubCell"/>
</dbReference>
<evidence type="ECO:0000256" key="7">
    <source>
        <dbReference type="ARBA" id="ARBA00022989"/>
    </source>
</evidence>
<evidence type="ECO:0000256" key="2">
    <source>
        <dbReference type="ARBA" id="ARBA00007379"/>
    </source>
</evidence>
<evidence type="ECO:0000256" key="1">
    <source>
        <dbReference type="ARBA" id="ARBA00004651"/>
    </source>
</evidence>
<accession>A0A4Y8ATQ6</accession>
<organism evidence="14 15">
    <name type="scientific">Gramella jeungdoensis</name>
    <dbReference type="NCBI Taxonomy" id="708091"/>
    <lineage>
        <taxon>Bacteria</taxon>
        <taxon>Pseudomonadati</taxon>
        <taxon>Bacteroidota</taxon>
        <taxon>Flavobacteriia</taxon>
        <taxon>Flavobacteriales</taxon>
        <taxon>Flavobacteriaceae</taxon>
        <taxon>Christiangramia</taxon>
    </lineage>
</organism>
<protein>
    <recommendedName>
        <fullName evidence="3 10">Cell division protein FtsX</fullName>
    </recommendedName>
</protein>
<evidence type="ECO:0000256" key="4">
    <source>
        <dbReference type="ARBA" id="ARBA00022475"/>
    </source>
</evidence>
<reference evidence="14 15" key="1">
    <citation type="journal article" date="2011" name="J. Microbiol.">
        <title>Gramella jeungdoensis sp. nov., isolated from a solar saltern in Korea.</title>
        <authorList>
            <person name="Joung Y."/>
            <person name="Kim H."/>
            <person name="Jang T."/>
            <person name="Ahn T.S."/>
            <person name="Joh K."/>
        </authorList>
    </citation>
    <scope>NUCLEOTIDE SEQUENCE [LARGE SCALE GENOMIC DNA]</scope>
    <source>
        <strain evidence="14 15">KCTC 23123</strain>
    </source>
</reference>
<feature type="transmembrane region" description="Helical" evidence="11">
    <location>
        <begin position="221"/>
        <end position="240"/>
    </location>
</feature>
<dbReference type="Gene3D" id="3.30.70.3040">
    <property type="match status" value="1"/>
</dbReference>
<dbReference type="RefSeq" id="WP_134247234.1">
    <property type="nucleotide sequence ID" value="NZ_SNQI01000002.1"/>
</dbReference>
<comment type="caution">
    <text evidence="14">The sequence shown here is derived from an EMBL/GenBank/DDBJ whole genome shotgun (WGS) entry which is preliminary data.</text>
</comment>
<keyword evidence="15" id="KW-1185">Reference proteome</keyword>
<keyword evidence="7 11" id="KW-1133">Transmembrane helix</keyword>
<dbReference type="Pfam" id="PF18075">
    <property type="entry name" value="FtsX_ECD"/>
    <property type="match status" value="1"/>
</dbReference>
<dbReference type="InterPro" id="IPR040690">
    <property type="entry name" value="FtsX_ECD"/>
</dbReference>
<comment type="similarity">
    <text evidence="2 10">Belongs to the ABC-4 integral membrane protein family. FtsX subfamily.</text>
</comment>
<evidence type="ECO:0000259" key="13">
    <source>
        <dbReference type="Pfam" id="PF18075"/>
    </source>
</evidence>
<feature type="domain" description="FtsX extracellular" evidence="13">
    <location>
        <begin position="52"/>
        <end position="146"/>
    </location>
</feature>
<evidence type="ECO:0000256" key="6">
    <source>
        <dbReference type="ARBA" id="ARBA00022692"/>
    </source>
</evidence>
<evidence type="ECO:0000259" key="12">
    <source>
        <dbReference type="Pfam" id="PF02687"/>
    </source>
</evidence>
<feature type="domain" description="ABC3 transporter permease C-terminal" evidence="12">
    <location>
        <begin position="169"/>
        <end position="283"/>
    </location>
</feature>
<keyword evidence="4 10" id="KW-1003">Cell membrane</keyword>
<evidence type="ECO:0000256" key="11">
    <source>
        <dbReference type="SAM" id="Phobius"/>
    </source>
</evidence>
<evidence type="ECO:0000256" key="9">
    <source>
        <dbReference type="ARBA" id="ARBA00023306"/>
    </source>
</evidence>
<keyword evidence="6 11" id="KW-0812">Transmembrane</keyword>
<dbReference type="InterPro" id="IPR003838">
    <property type="entry name" value="ABC3_permease_C"/>
</dbReference>
<dbReference type="InterPro" id="IPR004513">
    <property type="entry name" value="FtsX"/>
</dbReference>
<evidence type="ECO:0000256" key="3">
    <source>
        <dbReference type="ARBA" id="ARBA00021907"/>
    </source>
</evidence>
<dbReference type="Pfam" id="PF02687">
    <property type="entry name" value="FtsX"/>
    <property type="match status" value="1"/>
</dbReference>
<feature type="transmembrane region" description="Helical" evidence="11">
    <location>
        <begin position="17"/>
        <end position="39"/>
    </location>
</feature>
<sequence>MNNSFDKYQKRRLRSSYLSVIISIALVLFLVGFLGVILLKTNTISNHFKEKVAITIFLNDNAKSNDVEILEAELKQAEYSKEVVYISKKEAAEIYAEEIGEDFVEFLGDNPLKNAIDVTLKSDFVTPEQMGEIEKNLLIRSIVAEVVYDKPLIELLTKNINRISFWMLLLSALFTLIAVVLINSSIRISIYSKRFTIKTMQMVGATKGFIRRPFIWKSIKLGIIGALVSNAALVGFIIYINKMVPEIELLSDYKALGFLFLFIIIMGILITWLSTFFATQRFLNLRTDELYY</sequence>
<evidence type="ECO:0000256" key="8">
    <source>
        <dbReference type="ARBA" id="ARBA00023136"/>
    </source>
</evidence>
<evidence type="ECO:0000256" key="10">
    <source>
        <dbReference type="PIRNR" id="PIRNR003097"/>
    </source>
</evidence>
<keyword evidence="9 10" id="KW-0131">Cell cycle</keyword>
<dbReference type="OrthoDB" id="9813411at2"/>
<dbReference type="PANTHER" id="PTHR47755">
    <property type="entry name" value="CELL DIVISION PROTEIN FTSX"/>
    <property type="match status" value="1"/>
</dbReference>
<feature type="transmembrane region" description="Helical" evidence="11">
    <location>
        <begin position="163"/>
        <end position="184"/>
    </location>
</feature>
<proteinExistence type="inferred from homology"/>
<name>A0A4Y8ATQ6_9FLAO</name>
<dbReference type="EMBL" id="SNQI01000002">
    <property type="protein sequence ID" value="TEW74863.1"/>
    <property type="molecule type" value="Genomic_DNA"/>
</dbReference>
<evidence type="ECO:0000313" key="14">
    <source>
        <dbReference type="EMBL" id="TEW74863.1"/>
    </source>
</evidence>
<dbReference type="Proteomes" id="UP000298517">
    <property type="component" value="Unassembled WGS sequence"/>
</dbReference>
<evidence type="ECO:0000256" key="5">
    <source>
        <dbReference type="ARBA" id="ARBA00022618"/>
    </source>
</evidence>
<gene>
    <name evidence="14" type="ORF">E2488_04875</name>
</gene>
<comment type="function">
    <text evidence="10">Required for cell division and gliding motility.</text>
</comment>
<keyword evidence="10" id="KW-0997">Cell inner membrane</keyword>
<dbReference type="PANTHER" id="PTHR47755:SF1">
    <property type="entry name" value="CELL DIVISION PROTEIN FTSX"/>
    <property type="match status" value="1"/>
</dbReference>
<evidence type="ECO:0000313" key="15">
    <source>
        <dbReference type="Proteomes" id="UP000298517"/>
    </source>
</evidence>
<dbReference type="AlphaFoldDB" id="A0A4Y8ATQ6"/>
<dbReference type="GO" id="GO:0051301">
    <property type="term" value="P:cell division"/>
    <property type="evidence" value="ECO:0007669"/>
    <property type="project" value="UniProtKB-KW"/>
</dbReference>
<keyword evidence="5 10" id="KW-0132">Cell division</keyword>
<dbReference type="PIRSF" id="PIRSF003097">
    <property type="entry name" value="FtsX"/>
    <property type="match status" value="1"/>
</dbReference>
<keyword evidence="8 10" id="KW-0472">Membrane</keyword>
<feature type="transmembrane region" description="Helical" evidence="11">
    <location>
        <begin position="255"/>
        <end position="278"/>
    </location>
</feature>
<comment type="subcellular location">
    <subcellularLocation>
        <location evidence="10">Cell inner membrane</location>
    </subcellularLocation>
    <subcellularLocation>
        <location evidence="1">Cell membrane</location>
        <topology evidence="1">Multi-pass membrane protein</topology>
    </subcellularLocation>
</comment>